<dbReference type="InterPro" id="IPR046335">
    <property type="entry name" value="LacI/GalR-like_sensor"/>
</dbReference>
<dbReference type="CDD" id="cd06267">
    <property type="entry name" value="PBP1_LacI_sugar_binding-like"/>
    <property type="match status" value="1"/>
</dbReference>
<dbReference type="SUPFAM" id="SSF53822">
    <property type="entry name" value="Periplasmic binding protein-like I"/>
    <property type="match status" value="1"/>
</dbReference>
<dbReference type="InterPro" id="IPR000843">
    <property type="entry name" value="HTH_LacI"/>
</dbReference>
<evidence type="ECO:0000256" key="1">
    <source>
        <dbReference type="ARBA" id="ARBA00022491"/>
    </source>
</evidence>
<evidence type="ECO:0000256" key="3">
    <source>
        <dbReference type="ARBA" id="ARBA00023125"/>
    </source>
</evidence>
<dbReference type="Gene3D" id="3.40.50.2300">
    <property type="match status" value="2"/>
</dbReference>
<dbReference type="SMART" id="SM00354">
    <property type="entry name" value="HTH_LACI"/>
    <property type="match status" value="1"/>
</dbReference>
<organism evidence="6 7">
    <name type="scientific">Eiseniibacteriota bacterium</name>
    <dbReference type="NCBI Taxonomy" id="2212470"/>
    <lineage>
        <taxon>Bacteria</taxon>
        <taxon>Candidatus Eiseniibacteriota</taxon>
    </lineage>
</organism>
<evidence type="ECO:0000313" key="6">
    <source>
        <dbReference type="EMBL" id="MBI5168697.1"/>
    </source>
</evidence>
<evidence type="ECO:0000256" key="4">
    <source>
        <dbReference type="ARBA" id="ARBA00023163"/>
    </source>
</evidence>
<dbReference type="GO" id="GO:0000976">
    <property type="term" value="F:transcription cis-regulatory region binding"/>
    <property type="evidence" value="ECO:0007669"/>
    <property type="project" value="TreeGrafter"/>
</dbReference>
<keyword evidence="2" id="KW-0805">Transcription regulation</keyword>
<gene>
    <name evidence="6" type="ORF">HZA61_04330</name>
</gene>
<dbReference type="GO" id="GO:0003700">
    <property type="term" value="F:DNA-binding transcription factor activity"/>
    <property type="evidence" value="ECO:0007669"/>
    <property type="project" value="TreeGrafter"/>
</dbReference>
<dbReference type="CDD" id="cd01392">
    <property type="entry name" value="HTH_LacI"/>
    <property type="match status" value="1"/>
</dbReference>
<feature type="domain" description="HTH lacI-type" evidence="5">
    <location>
        <begin position="1"/>
        <end position="44"/>
    </location>
</feature>
<dbReference type="EMBL" id="JACRIW010000032">
    <property type="protein sequence ID" value="MBI5168697.1"/>
    <property type="molecule type" value="Genomic_DNA"/>
</dbReference>
<reference evidence="6" key="1">
    <citation type="submission" date="2020-07" db="EMBL/GenBank/DDBJ databases">
        <title>Huge and variable diversity of episymbiotic CPR bacteria and DPANN archaea in groundwater ecosystems.</title>
        <authorList>
            <person name="He C.Y."/>
            <person name="Keren R."/>
            <person name="Whittaker M."/>
            <person name="Farag I.F."/>
            <person name="Doudna J."/>
            <person name="Cate J.H.D."/>
            <person name="Banfield J.F."/>
        </authorList>
    </citation>
    <scope>NUCLEOTIDE SEQUENCE</scope>
    <source>
        <strain evidence="6">NC_groundwater_1813_Pr3_B-0.1um_71_17</strain>
    </source>
</reference>
<evidence type="ECO:0000259" key="5">
    <source>
        <dbReference type="PROSITE" id="PS50932"/>
    </source>
</evidence>
<keyword evidence="4" id="KW-0804">Transcription</keyword>
<dbReference type="InterPro" id="IPR010982">
    <property type="entry name" value="Lambda_DNA-bd_dom_sf"/>
</dbReference>
<sequence length="341" mass="36945">MSIATVSRVFNDSSLVSEATVRNVREVASRLNYWPNGVARSLITSRTHALGVLLPDMYGEFFSDVIRGLDNAARQHGFHLLVSSSHADSEALADALRSMSGRVDGMVVMAPDVDAPEAVRGFSVHCPVVLLNPGGEVDECDTIAIANAEGASEMVRHLLGLGHTRIAFVRGPQKNLDSEQRLQGYRAALREAGIALSPDLELQGDFTEPSGYEAAIELARRKDRPTAVFVANDHMAVGVLSGLLDSGISVPNDMAVTGFDDIAMARYMSPPLTTVRVNTSLLGERAVELLLRARRSANPDVKQHEVLPTSLAVRTSCGSRPRRGEDALRWRRNRTIPATID</sequence>
<dbReference type="AlphaFoldDB" id="A0A933SAS3"/>
<keyword evidence="1" id="KW-0678">Repressor</keyword>
<protein>
    <submittedName>
        <fullName evidence="6">LacI family DNA-binding transcriptional regulator</fullName>
    </submittedName>
</protein>
<dbReference type="PROSITE" id="PS50932">
    <property type="entry name" value="HTH_LACI_2"/>
    <property type="match status" value="1"/>
</dbReference>
<comment type="caution">
    <text evidence="6">The sequence shown here is derived from an EMBL/GenBank/DDBJ whole genome shotgun (WGS) entry which is preliminary data.</text>
</comment>
<dbReference type="Pfam" id="PF00356">
    <property type="entry name" value="LacI"/>
    <property type="match status" value="1"/>
</dbReference>
<dbReference type="Proteomes" id="UP000696931">
    <property type="component" value="Unassembled WGS sequence"/>
</dbReference>
<dbReference type="PANTHER" id="PTHR30146">
    <property type="entry name" value="LACI-RELATED TRANSCRIPTIONAL REPRESSOR"/>
    <property type="match status" value="1"/>
</dbReference>
<dbReference type="Gene3D" id="1.10.260.40">
    <property type="entry name" value="lambda repressor-like DNA-binding domains"/>
    <property type="match status" value="1"/>
</dbReference>
<dbReference type="PANTHER" id="PTHR30146:SF151">
    <property type="entry name" value="HTH-TYPE TRANSCRIPTIONAL REPRESSOR CYTR"/>
    <property type="match status" value="1"/>
</dbReference>
<evidence type="ECO:0000313" key="7">
    <source>
        <dbReference type="Proteomes" id="UP000696931"/>
    </source>
</evidence>
<name>A0A933SAS3_UNCEI</name>
<proteinExistence type="predicted"/>
<dbReference type="Pfam" id="PF13377">
    <property type="entry name" value="Peripla_BP_3"/>
    <property type="match status" value="1"/>
</dbReference>
<evidence type="ECO:0000256" key="2">
    <source>
        <dbReference type="ARBA" id="ARBA00023015"/>
    </source>
</evidence>
<dbReference type="InterPro" id="IPR028082">
    <property type="entry name" value="Peripla_BP_I"/>
</dbReference>
<keyword evidence="3 6" id="KW-0238">DNA-binding</keyword>
<accession>A0A933SAS3</accession>
<dbReference type="SUPFAM" id="SSF47413">
    <property type="entry name" value="lambda repressor-like DNA-binding domains"/>
    <property type="match status" value="1"/>
</dbReference>